<dbReference type="EMBL" id="LT719092">
    <property type="protein sequence ID" value="SJK84716.1"/>
    <property type="molecule type" value="Genomic_DNA"/>
</dbReference>
<accession>A0A1N5UBS6</accession>
<dbReference type="Proteomes" id="UP000187822">
    <property type="component" value="Chromosome I"/>
</dbReference>
<gene>
    <name evidence="2" type="ORF">CPM_0869</name>
    <name evidence="1" type="ORF">CSP5_0872</name>
</gene>
<dbReference type="EMBL" id="LT671858">
    <property type="protein sequence ID" value="SIM57767.1"/>
    <property type="molecule type" value="Genomic_DNA"/>
</dbReference>
<organism evidence="1 4">
    <name type="scientific">Cuniculiplasma divulgatum</name>
    <dbReference type="NCBI Taxonomy" id="1673428"/>
    <lineage>
        <taxon>Archaea</taxon>
        <taxon>Methanobacteriati</taxon>
        <taxon>Thermoplasmatota</taxon>
        <taxon>Thermoplasmata</taxon>
        <taxon>Thermoplasmatales</taxon>
        <taxon>Cuniculiplasmataceae</taxon>
        <taxon>Cuniculiplasma</taxon>
    </lineage>
</organism>
<sequence length="73" mass="8394">MHIDLSLSGSKETIDTFLKCASPENDGFVIMERVESEKLTIKINNVKLSSIYSLTDEFLKIFEIVEKIFEDYS</sequence>
<evidence type="ECO:0008006" key="5">
    <source>
        <dbReference type="Google" id="ProtNLM"/>
    </source>
</evidence>
<reference evidence="1 4" key="1">
    <citation type="submission" date="2016-04" db="EMBL/GenBank/DDBJ databases">
        <authorList>
            <person name="Evans L.H."/>
            <person name="Alamgir A."/>
            <person name="Owens N."/>
            <person name="Weber N.D."/>
            <person name="Virtaneva K."/>
            <person name="Barbian K."/>
            <person name="Babar A."/>
            <person name="Rosenke K."/>
        </authorList>
    </citation>
    <scope>NUCLEOTIDE SEQUENCE [LARGE SCALE GENOMIC DNA]</scope>
    <source>
        <strain evidence="1">S5</strain>
        <strain evidence="4">S5(T) (JCM 30642 \VKM B-2941)</strain>
    </source>
</reference>
<dbReference type="Proteomes" id="UP000195607">
    <property type="component" value="Chromosome I"/>
</dbReference>
<dbReference type="KEGG" id="cdiv:CPM_0869"/>
<proteinExistence type="predicted"/>
<reference evidence="2" key="3">
    <citation type="submission" date="2016-06" db="EMBL/GenBank/DDBJ databases">
        <authorList>
            <person name="Olsen C.W."/>
            <person name="Carey S."/>
            <person name="Hinshaw L."/>
            <person name="Karasin A.I."/>
        </authorList>
    </citation>
    <scope>NUCLEOTIDE SEQUENCE [LARGE SCALE GENOMIC DNA]</scope>
    <source>
        <strain evidence="2">PM4</strain>
    </source>
</reference>
<evidence type="ECO:0000313" key="4">
    <source>
        <dbReference type="Proteomes" id="UP000195607"/>
    </source>
</evidence>
<name>A0A1N5UBS6_9ARCH</name>
<keyword evidence="3" id="KW-1185">Reference proteome</keyword>
<dbReference type="RefSeq" id="WP_077076171.1">
    <property type="nucleotide sequence ID" value="NZ_LT719092.1"/>
</dbReference>
<protein>
    <recommendedName>
        <fullName evidence="5">Transcription factor Pcc1</fullName>
    </recommendedName>
</protein>
<evidence type="ECO:0000313" key="3">
    <source>
        <dbReference type="Proteomes" id="UP000187822"/>
    </source>
</evidence>
<dbReference type="AlphaFoldDB" id="A0A1N5UBS6"/>
<reference evidence="3" key="2">
    <citation type="submission" date="2016-06" db="EMBL/GenBank/DDBJ databases">
        <authorList>
            <person name="Toshchakov V.S."/>
        </authorList>
    </citation>
    <scope>NUCLEOTIDE SEQUENCE [LARGE SCALE GENOMIC DNA]</scope>
    <source>
        <strain>PM4 (JCM 30641</strain>
        <strain evidence="3">\VKM B-2940)</strain>
    </source>
</reference>
<evidence type="ECO:0000313" key="2">
    <source>
        <dbReference type="EMBL" id="SJK84716.1"/>
    </source>
</evidence>
<evidence type="ECO:0000313" key="1">
    <source>
        <dbReference type="EMBL" id="SIM57767.1"/>
    </source>
</evidence>
<dbReference type="GeneID" id="30927485"/>